<keyword evidence="4" id="KW-1185">Reference proteome</keyword>
<keyword evidence="1" id="KW-0472">Membrane</keyword>
<keyword evidence="1" id="KW-1133">Transmembrane helix</keyword>
<organism evidence="3 4">
    <name type="scientific">Dokdonella fugitiva</name>
    <dbReference type="NCBI Taxonomy" id="328517"/>
    <lineage>
        <taxon>Bacteria</taxon>
        <taxon>Pseudomonadati</taxon>
        <taxon>Pseudomonadota</taxon>
        <taxon>Gammaproteobacteria</taxon>
        <taxon>Lysobacterales</taxon>
        <taxon>Rhodanobacteraceae</taxon>
        <taxon>Dokdonella</taxon>
    </lineage>
</organism>
<dbReference type="OrthoDB" id="9799383at2"/>
<accession>A0A4R2I9A9</accession>
<dbReference type="Pfam" id="PF11127">
    <property type="entry name" value="YgaP-like_TM"/>
    <property type="match status" value="1"/>
</dbReference>
<sequence>MNLDRAVMAFAGVMILVSVLLVHFFSAWWLLLTAFIGLNLLQASMTGFCPAAIVFRKIGVPGGGCAFK</sequence>
<protein>
    <submittedName>
        <fullName evidence="3">DUF2892 family protein</fullName>
    </submittedName>
</protein>
<evidence type="ECO:0000313" key="4">
    <source>
        <dbReference type="Proteomes" id="UP000294862"/>
    </source>
</evidence>
<evidence type="ECO:0000256" key="1">
    <source>
        <dbReference type="SAM" id="Phobius"/>
    </source>
</evidence>
<gene>
    <name evidence="3" type="ORF">EV148_10513</name>
</gene>
<dbReference type="Gene3D" id="6.10.140.1340">
    <property type="match status" value="1"/>
</dbReference>
<feature type="transmembrane region" description="Helical" evidence="1">
    <location>
        <begin position="7"/>
        <end position="30"/>
    </location>
</feature>
<dbReference type="Proteomes" id="UP000294862">
    <property type="component" value="Unassembled WGS sequence"/>
</dbReference>
<name>A0A4R2I9A9_9GAMM</name>
<evidence type="ECO:0000313" key="3">
    <source>
        <dbReference type="EMBL" id="TCO40219.1"/>
    </source>
</evidence>
<evidence type="ECO:0000259" key="2">
    <source>
        <dbReference type="Pfam" id="PF11127"/>
    </source>
</evidence>
<feature type="domain" description="Inner membrane protein YgaP-like transmembrane" evidence="2">
    <location>
        <begin position="2"/>
        <end position="56"/>
    </location>
</feature>
<keyword evidence="1" id="KW-0812">Transmembrane</keyword>
<dbReference type="RefSeq" id="WP_131997526.1">
    <property type="nucleotide sequence ID" value="NZ_SLWQ01000005.1"/>
</dbReference>
<reference evidence="3 4" key="1">
    <citation type="journal article" date="2015" name="Stand. Genomic Sci.">
        <title>Genomic Encyclopedia of Bacterial and Archaeal Type Strains, Phase III: the genomes of soil and plant-associated and newly described type strains.</title>
        <authorList>
            <person name="Whitman W.B."/>
            <person name="Woyke T."/>
            <person name="Klenk H.P."/>
            <person name="Zhou Y."/>
            <person name="Lilburn T.G."/>
            <person name="Beck B.J."/>
            <person name="De Vos P."/>
            <person name="Vandamme P."/>
            <person name="Eisen J.A."/>
            <person name="Garrity G."/>
            <person name="Hugenholtz P."/>
            <person name="Kyrpides N.C."/>
        </authorList>
    </citation>
    <scope>NUCLEOTIDE SEQUENCE [LARGE SCALE GENOMIC DNA]</scope>
    <source>
        <strain evidence="3 4">A3</strain>
    </source>
</reference>
<feature type="transmembrane region" description="Helical" evidence="1">
    <location>
        <begin position="36"/>
        <end position="55"/>
    </location>
</feature>
<dbReference type="AlphaFoldDB" id="A0A4R2I9A9"/>
<comment type="caution">
    <text evidence="3">The sequence shown here is derived from an EMBL/GenBank/DDBJ whole genome shotgun (WGS) entry which is preliminary data.</text>
</comment>
<dbReference type="EMBL" id="SLWQ01000005">
    <property type="protein sequence ID" value="TCO40219.1"/>
    <property type="molecule type" value="Genomic_DNA"/>
</dbReference>
<dbReference type="InterPro" id="IPR021309">
    <property type="entry name" value="YgaP-like_TM"/>
</dbReference>
<proteinExistence type="predicted"/>